<keyword evidence="2" id="KW-1185">Reference proteome</keyword>
<comment type="caution">
    <text evidence="1">The sequence shown here is derived from an EMBL/GenBank/DDBJ whole genome shotgun (WGS) entry which is preliminary data.</text>
</comment>
<dbReference type="OrthoDB" id="5189813at2"/>
<dbReference type="AlphaFoldDB" id="A0A318A4N7"/>
<reference evidence="1 2" key="1">
    <citation type="submission" date="2018-05" db="EMBL/GenBank/DDBJ databases">
        <title>Genetic diversity of glacier-inhabiting Cryobacterium bacteria in China and description of Cryobacterium mengkeensis sp. nov. and Arthrobacter glacialis sp. nov.</title>
        <authorList>
            <person name="Liu Q."/>
            <person name="Xin Y.-H."/>
        </authorList>
    </citation>
    <scope>NUCLEOTIDE SEQUENCE [LARGE SCALE GENOMIC DNA]</scope>
    <source>
        <strain evidence="1 2">SK-1</strain>
    </source>
</reference>
<proteinExistence type="predicted"/>
<dbReference type="RefSeq" id="WP_110125687.1">
    <property type="nucleotide sequence ID" value="NZ_QHLY01000005.1"/>
</dbReference>
<dbReference type="Proteomes" id="UP000246722">
    <property type="component" value="Unassembled WGS sequence"/>
</dbReference>
<sequence length="118" mass="12577">MITQPLHTQQCNHTGSDVCANRGPGHALQPIQARVASATPSKWVDGIVASVSTDGWIGIRLLEPQGATGLDVPDDGETVWVWNHNDLTEHLGAGQPVAVHALYNVLASGRSRISVIRL</sequence>
<name>A0A318A4N7_9MICO</name>
<accession>A0A318A4N7</accession>
<evidence type="ECO:0000313" key="1">
    <source>
        <dbReference type="EMBL" id="PXA72160.1"/>
    </source>
</evidence>
<organism evidence="1 2">
    <name type="scientific">Cryobacterium arcticum</name>
    <dbReference type="NCBI Taxonomy" id="670052"/>
    <lineage>
        <taxon>Bacteria</taxon>
        <taxon>Bacillati</taxon>
        <taxon>Actinomycetota</taxon>
        <taxon>Actinomycetes</taxon>
        <taxon>Micrococcales</taxon>
        <taxon>Microbacteriaceae</taxon>
        <taxon>Cryobacterium</taxon>
    </lineage>
</organism>
<evidence type="ECO:0000313" key="2">
    <source>
        <dbReference type="Proteomes" id="UP000246722"/>
    </source>
</evidence>
<gene>
    <name evidence="1" type="ORF">CTB96_04485</name>
</gene>
<dbReference type="EMBL" id="QHLY01000005">
    <property type="protein sequence ID" value="PXA72160.1"/>
    <property type="molecule type" value="Genomic_DNA"/>
</dbReference>
<protein>
    <submittedName>
        <fullName evidence="1">Uncharacterized protein</fullName>
    </submittedName>
</protein>